<evidence type="ECO:0000313" key="2">
    <source>
        <dbReference type="EMBL" id="CAI6361103.1"/>
    </source>
</evidence>
<sequence>MYEGVNEDFNGGLYTKLNTLKVEEVGKITLKGLTNIMEGELDEDKEKQVINDMVDNDDDVVCTSVSVVDKRRRVLNPVAKPWQILKCAQLKLNLTEVLKFKGRGKFLSEPAETKKIIGDGNCLYRALSYWITGTEDNHMEIRKRIAEVRNIHI</sequence>
<accession>A0AAV0WZ12</accession>
<dbReference type="PROSITE" id="PS50802">
    <property type="entry name" value="OTU"/>
    <property type="match status" value="1"/>
</dbReference>
<organism evidence="2 3">
    <name type="scientific">Macrosiphum euphorbiae</name>
    <name type="common">potato aphid</name>
    <dbReference type="NCBI Taxonomy" id="13131"/>
    <lineage>
        <taxon>Eukaryota</taxon>
        <taxon>Metazoa</taxon>
        <taxon>Ecdysozoa</taxon>
        <taxon>Arthropoda</taxon>
        <taxon>Hexapoda</taxon>
        <taxon>Insecta</taxon>
        <taxon>Pterygota</taxon>
        <taxon>Neoptera</taxon>
        <taxon>Paraneoptera</taxon>
        <taxon>Hemiptera</taxon>
        <taxon>Sternorrhyncha</taxon>
        <taxon>Aphidomorpha</taxon>
        <taxon>Aphidoidea</taxon>
        <taxon>Aphididae</taxon>
        <taxon>Macrosiphini</taxon>
        <taxon>Macrosiphum</taxon>
    </lineage>
</organism>
<dbReference type="AlphaFoldDB" id="A0AAV0WZ12"/>
<reference evidence="2 3" key="1">
    <citation type="submission" date="2023-01" db="EMBL/GenBank/DDBJ databases">
        <authorList>
            <person name="Whitehead M."/>
        </authorList>
    </citation>
    <scope>NUCLEOTIDE SEQUENCE [LARGE SCALE GENOMIC DNA]</scope>
</reference>
<protein>
    <recommendedName>
        <fullName evidence="1">OTU domain-containing protein</fullName>
    </recommendedName>
</protein>
<dbReference type="Gene3D" id="3.90.70.80">
    <property type="match status" value="1"/>
</dbReference>
<feature type="domain" description="OTU" evidence="1">
    <location>
        <begin position="111"/>
        <end position="153"/>
    </location>
</feature>
<dbReference type="InterPro" id="IPR003323">
    <property type="entry name" value="OTU_dom"/>
</dbReference>
<dbReference type="EMBL" id="CARXXK010000003">
    <property type="protein sequence ID" value="CAI6361103.1"/>
    <property type="molecule type" value="Genomic_DNA"/>
</dbReference>
<comment type="caution">
    <text evidence="2">The sequence shown here is derived from an EMBL/GenBank/DDBJ whole genome shotgun (WGS) entry which is preliminary data.</text>
</comment>
<dbReference type="Proteomes" id="UP001160148">
    <property type="component" value="Unassembled WGS sequence"/>
</dbReference>
<gene>
    <name evidence="2" type="ORF">MEUPH1_LOCUS16320</name>
</gene>
<proteinExistence type="predicted"/>
<keyword evidence="3" id="KW-1185">Reference proteome</keyword>
<name>A0AAV0WZ12_9HEMI</name>
<evidence type="ECO:0000259" key="1">
    <source>
        <dbReference type="PROSITE" id="PS50802"/>
    </source>
</evidence>
<evidence type="ECO:0000313" key="3">
    <source>
        <dbReference type="Proteomes" id="UP001160148"/>
    </source>
</evidence>